<dbReference type="InterPro" id="IPR002397">
    <property type="entry name" value="Cyt_P450_B"/>
</dbReference>
<evidence type="ECO:0000313" key="3">
    <source>
        <dbReference type="Proteomes" id="UP001277761"/>
    </source>
</evidence>
<comment type="caution">
    <text evidence="2">The sequence shown here is derived from an EMBL/GenBank/DDBJ whole genome shotgun (WGS) entry which is preliminary data.</text>
</comment>
<evidence type="ECO:0000256" key="1">
    <source>
        <dbReference type="ARBA" id="ARBA00010617"/>
    </source>
</evidence>
<dbReference type="Proteomes" id="UP001277761">
    <property type="component" value="Unassembled WGS sequence"/>
</dbReference>
<dbReference type="InterPro" id="IPR036396">
    <property type="entry name" value="Cyt_P450_sf"/>
</dbReference>
<dbReference type="InterPro" id="IPR001128">
    <property type="entry name" value="Cyt_P450"/>
</dbReference>
<evidence type="ECO:0000313" key="2">
    <source>
        <dbReference type="EMBL" id="MDX8153276.1"/>
    </source>
</evidence>
<dbReference type="SUPFAM" id="SSF48264">
    <property type="entry name" value="Cytochrome P450"/>
    <property type="match status" value="1"/>
</dbReference>
<dbReference type="Gene3D" id="1.10.630.10">
    <property type="entry name" value="Cytochrome P450"/>
    <property type="match status" value="1"/>
</dbReference>
<proteinExistence type="inferred from homology"/>
<dbReference type="PANTHER" id="PTHR46696">
    <property type="entry name" value="P450, PUTATIVE (EUROFUNG)-RELATED"/>
    <property type="match status" value="1"/>
</dbReference>
<keyword evidence="3" id="KW-1185">Reference proteome</keyword>
<organism evidence="2 3">
    <name type="scientific">Patulibacter brassicae</name>
    <dbReference type="NCBI Taxonomy" id="1705717"/>
    <lineage>
        <taxon>Bacteria</taxon>
        <taxon>Bacillati</taxon>
        <taxon>Actinomycetota</taxon>
        <taxon>Thermoleophilia</taxon>
        <taxon>Solirubrobacterales</taxon>
        <taxon>Patulibacteraceae</taxon>
        <taxon>Patulibacter</taxon>
    </lineage>
</organism>
<comment type="similarity">
    <text evidence="1">Belongs to the cytochrome P450 family.</text>
</comment>
<dbReference type="Pfam" id="PF00067">
    <property type="entry name" value="p450"/>
    <property type="match status" value="1"/>
</dbReference>
<accession>A0ABU4VN50</accession>
<dbReference type="PRINTS" id="PR00359">
    <property type="entry name" value="BP450"/>
</dbReference>
<dbReference type="PANTHER" id="PTHR46696:SF4">
    <property type="entry name" value="BIOTIN BIOSYNTHESIS CYTOCHROME P450"/>
    <property type="match status" value="1"/>
</dbReference>
<dbReference type="EMBL" id="JAXAVX010000012">
    <property type="protein sequence ID" value="MDX8153276.1"/>
    <property type="molecule type" value="Genomic_DNA"/>
</dbReference>
<dbReference type="CDD" id="cd11033">
    <property type="entry name" value="CYP142-like"/>
    <property type="match status" value="1"/>
</dbReference>
<dbReference type="RefSeq" id="WP_319955425.1">
    <property type="nucleotide sequence ID" value="NZ_JAXAVX010000012.1"/>
</dbReference>
<sequence>MATTLDQIDLATRAFWAQTPDEIDAAFTVLRRENPVPWSGPAESDLLPPELNTQGFWSLTKYDDIRFASRHPDVFSSAEGITMETFDPLMTQAAQSFIAMDDPRHAELRGITMEAFKPANMKRMGDWVRGHARDLIDEMAPLGEGDFVELVSKQLPGRIFGSFFGLPAGEVHDRTIDAAQRLLSWSDPAATKGKTGLEHFVEAVMELHEIAALLTDQRRAEPGDDLMTWVIQAEFEGQRMDDDEIAAFFVLLAVAANDTTRHASAHAINVFAQHPVQKALLIEDIDGRVEGAVEEVLRWASPLLHMRRTATQDVTIGDAEIKAGDKVVLWYCSGNRDEDAFPDPFSFDILRPKNRHVAFGGGGPHYCLGAALARTMLRSLLSEVYTRIPDITGEPEWLALNFINGIERMPCTWTPPR</sequence>
<name>A0ABU4VN50_9ACTN</name>
<reference evidence="2 3" key="1">
    <citation type="submission" date="2023-11" db="EMBL/GenBank/DDBJ databases">
        <authorList>
            <person name="Xu M."/>
            <person name="Jiang T."/>
        </authorList>
    </citation>
    <scope>NUCLEOTIDE SEQUENCE [LARGE SCALE GENOMIC DNA]</scope>
    <source>
        <strain evidence="2 3">SD</strain>
    </source>
</reference>
<gene>
    <name evidence="2" type="ORF">SK069_16880</name>
</gene>
<protein>
    <submittedName>
        <fullName evidence="2">Cytochrome P450</fullName>
    </submittedName>
</protein>